<evidence type="ECO:0000256" key="2">
    <source>
        <dbReference type="ARBA" id="ARBA00022692"/>
    </source>
</evidence>
<dbReference type="PROSITE" id="PS50850">
    <property type="entry name" value="MFS"/>
    <property type="match status" value="1"/>
</dbReference>
<dbReference type="CDD" id="cd17319">
    <property type="entry name" value="MFS_ExuT_GudP_like"/>
    <property type="match status" value="1"/>
</dbReference>
<dbReference type="InterPro" id="IPR011701">
    <property type="entry name" value="MFS"/>
</dbReference>
<dbReference type="AlphaFoldDB" id="A0A829Y9G0"/>
<feature type="transmembrane region" description="Helical" evidence="6">
    <location>
        <begin position="385"/>
        <end position="406"/>
    </location>
</feature>
<feature type="domain" description="Major facilitator superfamily (MFS) profile" evidence="7">
    <location>
        <begin position="1"/>
        <end position="411"/>
    </location>
</feature>
<evidence type="ECO:0000256" key="1">
    <source>
        <dbReference type="ARBA" id="ARBA00004141"/>
    </source>
</evidence>
<keyword evidence="3 6" id="KW-1133">Transmembrane helix</keyword>
<keyword evidence="9" id="KW-1185">Reference proteome</keyword>
<dbReference type="EMBL" id="BLJN01000001">
    <property type="protein sequence ID" value="GFE79232.1"/>
    <property type="molecule type" value="Genomic_DNA"/>
</dbReference>
<protein>
    <submittedName>
        <fullName evidence="8">MFS transporter</fullName>
    </submittedName>
</protein>
<dbReference type="InterPro" id="IPR020846">
    <property type="entry name" value="MFS_dom"/>
</dbReference>
<feature type="transmembrane region" description="Helical" evidence="6">
    <location>
        <begin position="66"/>
        <end position="82"/>
    </location>
</feature>
<sequence length="423" mass="44701">MLVAVLVTVVINYLDRTNISIAAIGLAAELALSPAQMGLLFSAFAWSYSLCQLPGGILADRVRPRVLYPALLVCWSLATLAQGMAASFAWLVVCRVLVGIFEAPSYPINNRVVSSWFVADRRAGAIGIYTSGQFLGLAGLAPVLVAFQATFGWRALFFACGAIGILWAWVWHSFYRDPDQDSKLTDADLSALRSGGALLDWKRPTQAPRFVFVASDLKHAFSHRALWGLYCGQFCIGTLTAFFLTWFPSYLVQARGMQFESIGAMTAVPFLAAMGGVVLAGLVSDWLVRNGVSNGLARKAPVLTGMALSGAVLAIPYVGDDATVLAIMAIAFFGNGLASINWVFVSMLAPPGHLGLVGGVFNLVGGLSAAVTPIAIGMLVRGGDFSAAMAYIGAVGMVGFACYTVLMSGIDGRLPNAIGQSHP</sequence>
<dbReference type="PANTHER" id="PTHR11662">
    <property type="entry name" value="SOLUTE CARRIER FAMILY 17"/>
    <property type="match status" value="1"/>
</dbReference>
<dbReference type="InterPro" id="IPR050382">
    <property type="entry name" value="MFS_Na/Anion_cotransporter"/>
</dbReference>
<feature type="transmembrane region" description="Helical" evidence="6">
    <location>
        <begin position="356"/>
        <end position="379"/>
    </location>
</feature>
<dbReference type="GO" id="GO:0022857">
    <property type="term" value="F:transmembrane transporter activity"/>
    <property type="evidence" value="ECO:0007669"/>
    <property type="project" value="InterPro"/>
</dbReference>
<dbReference type="Proteomes" id="UP000445000">
    <property type="component" value="Unassembled WGS sequence"/>
</dbReference>
<feature type="transmembrane region" description="Helical" evidence="6">
    <location>
        <begin position="267"/>
        <end position="288"/>
    </location>
</feature>
<evidence type="ECO:0000313" key="9">
    <source>
        <dbReference type="Proteomes" id="UP000445000"/>
    </source>
</evidence>
<dbReference type="GO" id="GO:0016020">
    <property type="term" value="C:membrane"/>
    <property type="evidence" value="ECO:0007669"/>
    <property type="project" value="UniProtKB-SubCell"/>
</dbReference>
<feature type="transmembrane region" description="Helical" evidence="6">
    <location>
        <begin position="153"/>
        <end position="174"/>
    </location>
</feature>
<keyword evidence="4 6" id="KW-0472">Membrane</keyword>
<evidence type="ECO:0000256" key="5">
    <source>
        <dbReference type="ARBA" id="ARBA00038514"/>
    </source>
</evidence>
<organism evidence="8 9">
    <name type="scientific">Steroidobacter agaridevorans</name>
    <dbReference type="NCBI Taxonomy" id="2695856"/>
    <lineage>
        <taxon>Bacteria</taxon>
        <taxon>Pseudomonadati</taxon>
        <taxon>Pseudomonadota</taxon>
        <taxon>Gammaproteobacteria</taxon>
        <taxon>Steroidobacterales</taxon>
        <taxon>Steroidobacteraceae</taxon>
        <taxon>Steroidobacter</taxon>
    </lineage>
</organism>
<feature type="transmembrane region" description="Helical" evidence="6">
    <location>
        <begin position="126"/>
        <end position="147"/>
    </location>
</feature>
<evidence type="ECO:0000256" key="6">
    <source>
        <dbReference type="SAM" id="Phobius"/>
    </source>
</evidence>
<comment type="subcellular location">
    <subcellularLocation>
        <location evidence="1">Membrane</location>
        <topology evidence="1">Multi-pass membrane protein</topology>
    </subcellularLocation>
</comment>
<accession>A0A829Y9G0</accession>
<dbReference type="InterPro" id="IPR036259">
    <property type="entry name" value="MFS_trans_sf"/>
</dbReference>
<feature type="transmembrane region" description="Helical" evidence="6">
    <location>
        <begin position="227"/>
        <end position="247"/>
    </location>
</feature>
<comment type="similarity">
    <text evidence="5">Belongs to the major facilitator superfamily. Phthalate permease family.</text>
</comment>
<evidence type="ECO:0000259" key="7">
    <source>
        <dbReference type="PROSITE" id="PS50850"/>
    </source>
</evidence>
<evidence type="ECO:0000256" key="3">
    <source>
        <dbReference type="ARBA" id="ARBA00022989"/>
    </source>
</evidence>
<feature type="transmembrane region" description="Helical" evidence="6">
    <location>
        <begin position="324"/>
        <end position="344"/>
    </location>
</feature>
<dbReference type="PANTHER" id="PTHR11662:SF333">
    <property type="entry name" value="D-GALACTONATE TRANSPORTER"/>
    <property type="match status" value="1"/>
</dbReference>
<feature type="transmembrane region" description="Helical" evidence="6">
    <location>
        <begin position="300"/>
        <end position="318"/>
    </location>
</feature>
<dbReference type="Gene3D" id="1.20.1250.20">
    <property type="entry name" value="MFS general substrate transporter like domains"/>
    <property type="match status" value="2"/>
</dbReference>
<evidence type="ECO:0000313" key="8">
    <source>
        <dbReference type="EMBL" id="GFE79232.1"/>
    </source>
</evidence>
<dbReference type="SUPFAM" id="SSF103473">
    <property type="entry name" value="MFS general substrate transporter"/>
    <property type="match status" value="1"/>
</dbReference>
<keyword evidence="2 6" id="KW-0812">Transmembrane</keyword>
<gene>
    <name evidence="8" type="ORF">GCM10011487_12320</name>
</gene>
<proteinExistence type="inferred from homology"/>
<evidence type="ECO:0000256" key="4">
    <source>
        <dbReference type="ARBA" id="ARBA00023136"/>
    </source>
</evidence>
<reference evidence="9" key="1">
    <citation type="submission" date="2020-01" db="EMBL/GenBank/DDBJ databases">
        <title>'Steroidobacter agaridevorans' sp. nov., agar-degrading bacteria isolated from rhizosphere soils.</title>
        <authorList>
            <person name="Ikenaga M."/>
            <person name="Kataoka M."/>
            <person name="Murouchi A."/>
            <person name="Katsuragi S."/>
            <person name="Sakai M."/>
        </authorList>
    </citation>
    <scope>NUCLEOTIDE SEQUENCE [LARGE SCALE GENOMIC DNA]</scope>
    <source>
        <strain evidence="9">YU21-B</strain>
    </source>
</reference>
<name>A0A829Y9G0_9GAMM</name>
<dbReference type="Pfam" id="PF07690">
    <property type="entry name" value="MFS_1"/>
    <property type="match status" value="1"/>
</dbReference>
<comment type="caution">
    <text evidence="8">The sequence shown here is derived from an EMBL/GenBank/DDBJ whole genome shotgun (WGS) entry which is preliminary data.</text>
</comment>